<proteinExistence type="predicted"/>
<protein>
    <submittedName>
        <fullName evidence="2">Uncharacterized protein</fullName>
    </submittedName>
</protein>
<gene>
    <name evidence="2" type="ORF">EX30DRAFT_211383</name>
</gene>
<accession>A0A4S2MJR7</accession>
<evidence type="ECO:0000313" key="3">
    <source>
        <dbReference type="Proteomes" id="UP000298138"/>
    </source>
</evidence>
<name>A0A4S2MJR7_9PEZI</name>
<keyword evidence="3" id="KW-1185">Reference proteome</keyword>
<dbReference type="EMBL" id="ML220159">
    <property type="protein sequence ID" value="TGZ77113.1"/>
    <property type="molecule type" value="Genomic_DNA"/>
</dbReference>
<keyword evidence="1" id="KW-0812">Transmembrane</keyword>
<evidence type="ECO:0000313" key="2">
    <source>
        <dbReference type="EMBL" id="TGZ77113.1"/>
    </source>
</evidence>
<evidence type="ECO:0000256" key="1">
    <source>
        <dbReference type="SAM" id="Phobius"/>
    </source>
</evidence>
<feature type="transmembrane region" description="Helical" evidence="1">
    <location>
        <begin position="20"/>
        <end position="45"/>
    </location>
</feature>
<dbReference type="InParanoid" id="A0A4S2MJR7"/>
<keyword evidence="1" id="KW-0472">Membrane</keyword>
<reference evidence="2 3" key="1">
    <citation type="submission" date="2019-04" db="EMBL/GenBank/DDBJ databases">
        <title>Comparative genomics and transcriptomics to analyze fruiting body development in filamentous ascomycetes.</title>
        <authorList>
            <consortium name="DOE Joint Genome Institute"/>
            <person name="Lutkenhaus R."/>
            <person name="Traeger S."/>
            <person name="Breuer J."/>
            <person name="Kuo A."/>
            <person name="Lipzen A."/>
            <person name="Pangilinan J."/>
            <person name="Dilworth D."/>
            <person name="Sandor L."/>
            <person name="Poggeler S."/>
            <person name="Barry K."/>
            <person name="Grigoriev I.V."/>
            <person name="Nowrousian M."/>
        </authorList>
    </citation>
    <scope>NUCLEOTIDE SEQUENCE [LARGE SCALE GENOMIC DNA]</scope>
    <source>
        <strain evidence="2 3">CBS 389.68</strain>
    </source>
</reference>
<keyword evidence="1" id="KW-1133">Transmembrane helix</keyword>
<organism evidence="2 3">
    <name type="scientific">Ascodesmis nigricans</name>
    <dbReference type="NCBI Taxonomy" id="341454"/>
    <lineage>
        <taxon>Eukaryota</taxon>
        <taxon>Fungi</taxon>
        <taxon>Dikarya</taxon>
        <taxon>Ascomycota</taxon>
        <taxon>Pezizomycotina</taxon>
        <taxon>Pezizomycetes</taxon>
        <taxon>Pezizales</taxon>
        <taxon>Ascodesmidaceae</taxon>
        <taxon>Ascodesmis</taxon>
    </lineage>
</organism>
<dbReference type="Proteomes" id="UP000298138">
    <property type="component" value="Unassembled WGS sequence"/>
</dbReference>
<dbReference type="AlphaFoldDB" id="A0A4S2MJR7"/>
<sequence>MDRESSTLHTAAWLDTRMYLLARCLFYLCICTYSAFRVSSMYYIYLMSQLNRLPLSRYPISYQYRYQCCTSRQSTARWDRRKNLWFARIYSTSSTLCFMSSLQRVQYVLVS</sequence>